<name>A0ABU2BXI0_9ACTN</name>
<gene>
    <name evidence="2" type="ORF">J2S63_002664</name>
</gene>
<keyword evidence="2" id="KW-0378">Hydrolase</keyword>
<accession>A0ABU2BXI0</accession>
<dbReference type="EMBL" id="JAVDYG010000001">
    <property type="protein sequence ID" value="MDR7363111.1"/>
    <property type="molecule type" value="Genomic_DNA"/>
</dbReference>
<dbReference type="PANTHER" id="PTHR39420">
    <property type="match status" value="1"/>
</dbReference>
<protein>
    <submittedName>
        <fullName evidence="2">Hydrolase</fullName>
    </submittedName>
</protein>
<sequence>MAQNPGADEPNEDPEEGRGEPHNPFAGTPFEAVFAMFGGQGGQMPDLSALAGMTGPGGQGFDLSALMGQFQAMMQPHDGTVNWNLARDTARRVTAATTDPSVTTTEDARIGDALRLADHWLDGVTELPSGISTTVGWSRAEWVEQTLPTWQQLVEPVAQHVVKAMTDALPAETRAMAGPLMGMLGQAGGAIFGTQIGQAIGTLATEVLGATDIGLPLAPVGRAALVPANVEAFADGLDVPADDVRLFLALREAAHQRLFAHVPWLRGHLIGAVEDYGRGMSIDLGKIEEQLGGVDPTNPAALQEAMAGGMFEPQKTPSQQAALVRLETLLALVEGWVDDVVNQACADRMPSAGRLQEVIRRRRAAGGPAEDTFAALVGLELRPRRLRDAAALWGNLRVRKGVEARDSVWSHPDHLPTAADLDDPLGFAEGTTPAEIEDQAEAMLGDDFDAALQELLAREDGSGPAGPADEPGDDPTR</sequence>
<dbReference type="Gene3D" id="1.20.150.30">
    <property type="entry name" value="Zincin-like metallopeptidase, N-terminal domain"/>
    <property type="match status" value="1"/>
</dbReference>
<reference evidence="2 3" key="1">
    <citation type="submission" date="2023-07" db="EMBL/GenBank/DDBJ databases">
        <title>Sequencing the genomes of 1000 actinobacteria strains.</title>
        <authorList>
            <person name="Klenk H.-P."/>
        </authorList>
    </citation>
    <scope>NUCLEOTIDE SEQUENCE [LARGE SCALE GENOMIC DNA]</scope>
    <source>
        <strain evidence="2 3">DSM 19426</strain>
    </source>
</reference>
<dbReference type="Pfam" id="PF10103">
    <property type="entry name" value="Zincin_2"/>
    <property type="match status" value="1"/>
</dbReference>
<organism evidence="2 3">
    <name type="scientific">Nocardioides marmoribigeumensis</name>
    <dbReference type="NCBI Taxonomy" id="433649"/>
    <lineage>
        <taxon>Bacteria</taxon>
        <taxon>Bacillati</taxon>
        <taxon>Actinomycetota</taxon>
        <taxon>Actinomycetes</taxon>
        <taxon>Propionibacteriales</taxon>
        <taxon>Nocardioidaceae</taxon>
        <taxon>Nocardioides</taxon>
    </lineage>
</organism>
<dbReference type="RefSeq" id="WP_310303072.1">
    <property type="nucleotide sequence ID" value="NZ_BAAAPS010000010.1"/>
</dbReference>
<dbReference type="GO" id="GO:0016787">
    <property type="term" value="F:hydrolase activity"/>
    <property type="evidence" value="ECO:0007669"/>
    <property type="project" value="UniProtKB-KW"/>
</dbReference>
<proteinExistence type="predicted"/>
<comment type="caution">
    <text evidence="2">The sequence shown here is derived from an EMBL/GenBank/DDBJ whole genome shotgun (WGS) entry which is preliminary data.</text>
</comment>
<dbReference type="NCBIfam" id="TIGR03624">
    <property type="entry name" value="putative hydrolase"/>
    <property type="match status" value="1"/>
</dbReference>
<evidence type="ECO:0000256" key="1">
    <source>
        <dbReference type="SAM" id="MobiDB-lite"/>
    </source>
</evidence>
<dbReference type="PANTHER" id="PTHR39420:SF2">
    <property type="entry name" value="HYDROLASE"/>
    <property type="match status" value="1"/>
</dbReference>
<feature type="region of interest" description="Disordered" evidence="1">
    <location>
        <begin position="456"/>
        <end position="477"/>
    </location>
</feature>
<dbReference type="SUPFAM" id="SSF55486">
    <property type="entry name" value="Metalloproteases ('zincins'), catalytic domain"/>
    <property type="match status" value="1"/>
</dbReference>
<dbReference type="InterPro" id="IPR018766">
    <property type="entry name" value="Zinicin_2"/>
</dbReference>
<keyword evidence="3" id="KW-1185">Reference proteome</keyword>
<feature type="region of interest" description="Disordered" evidence="1">
    <location>
        <begin position="1"/>
        <end position="28"/>
    </location>
</feature>
<dbReference type="Proteomes" id="UP001183648">
    <property type="component" value="Unassembled WGS sequence"/>
</dbReference>
<dbReference type="InterPro" id="IPR042271">
    <property type="entry name" value="Zinicin_2_N"/>
</dbReference>
<evidence type="ECO:0000313" key="3">
    <source>
        <dbReference type="Proteomes" id="UP001183648"/>
    </source>
</evidence>
<evidence type="ECO:0000313" key="2">
    <source>
        <dbReference type="EMBL" id="MDR7363111.1"/>
    </source>
</evidence>